<evidence type="ECO:0000313" key="1">
    <source>
        <dbReference type="EMBL" id="AVP96519.1"/>
    </source>
</evidence>
<accession>A0A2P1PNU7</accession>
<sequence>MLAPIVATANGSLVSAYLKDFSNLRLARVDAAGNLLHDLSLGWHDGPELGLFASPQNGVVVASSYALIHAAANGTLLGEESLSFDPTIAPFYFYFEDLVIGSGGQIWRSLERDEGALSFGQGPDFVWQPLQADMSEAGAERRLPRSLLTHSRLLTDGQFALLDALTSPAGNIRLRLHDSSGTLVSSHDYFLPAAMPLYSTRNGSGSFAVITSDGPSGPHAVSQFTEQGDLIHTTALSFQPTRMVLSESGDIAVWASTETSADAAFLTSTGTELMSWHCAASGDCRQYPDFIVRSPTGWVVAGRDATATGRA</sequence>
<keyword evidence="2" id="KW-1185">Reference proteome</keyword>
<dbReference type="RefSeq" id="WP_106890447.1">
    <property type="nucleotide sequence ID" value="NZ_CP027860.1"/>
</dbReference>
<evidence type="ECO:0000313" key="2">
    <source>
        <dbReference type="Proteomes" id="UP000241074"/>
    </source>
</evidence>
<proteinExistence type="predicted"/>
<dbReference type="KEGG" id="xba:C7S18_04590"/>
<dbReference type="EMBL" id="CP027860">
    <property type="protein sequence ID" value="AVP96519.1"/>
    <property type="molecule type" value="Genomic_DNA"/>
</dbReference>
<dbReference type="Proteomes" id="UP000241074">
    <property type="component" value="Chromosome"/>
</dbReference>
<reference evidence="1 2" key="2">
    <citation type="submission" date="2018-03" db="EMBL/GenBank/DDBJ databases">
        <authorList>
            <person name="Keele B.F."/>
        </authorList>
    </citation>
    <scope>NUCLEOTIDE SEQUENCE [LARGE SCALE GENOMIC DNA]</scope>
    <source>
        <strain evidence="1 2">D13</strain>
    </source>
</reference>
<gene>
    <name evidence="1" type="ORF">C7S18_04590</name>
</gene>
<dbReference type="AlphaFoldDB" id="A0A2P1PNU7"/>
<organism evidence="1 2">
    <name type="scientific">Ahniella affigens</name>
    <dbReference type="NCBI Taxonomy" id="2021234"/>
    <lineage>
        <taxon>Bacteria</taxon>
        <taxon>Pseudomonadati</taxon>
        <taxon>Pseudomonadota</taxon>
        <taxon>Gammaproteobacteria</taxon>
        <taxon>Lysobacterales</taxon>
        <taxon>Rhodanobacteraceae</taxon>
        <taxon>Ahniella</taxon>
    </lineage>
</organism>
<name>A0A2P1PNU7_9GAMM</name>
<protein>
    <submittedName>
        <fullName evidence="1">Uncharacterized protein</fullName>
    </submittedName>
</protein>
<reference evidence="1 2" key="1">
    <citation type="submission" date="2018-03" db="EMBL/GenBank/DDBJ databases">
        <title>Ahniella affigens gen. nov., sp. nov., a gammaproteobacterium isolated from sandy soil near a stream.</title>
        <authorList>
            <person name="Ko Y."/>
            <person name="Kim J.-H."/>
        </authorList>
    </citation>
    <scope>NUCLEOTIDE SEQUENCE [LARGE SCALE GENOMIC DNA]</scope>
    <source>
        <strain evidence="1 2">D13</strain>
    </source>
</reference>